<dbReference type="Proteomes" id="UP001055072">
    <property type="component" value="Unassembled WGS sequence"/>
</dbReference>
<evidence type="ECO:0000313" key="2">
    <source>
        <dbReference type="Proteomes" id="UP001055072"/>
    </source>
</evidence>
<reference evidence="1" key="1">
    <citation type="journal article" date="2021" name="Environ. Microbiol.">
        <title>Gene family expansions and transcriptome signatures uncover fungal adaptations to wood decay.</title>
        <authorList>
            <person name="Hage H."/>
            <person name="Miyauchi S."/>
            <person name="Viragh M."/>
            <person name="Drula E."/>
            <person name="Min B."/>
            <person name="Chaduli D."/>
            <person name="Navarro D."/>
            <person name="Favel A."/>
            <person name="Norest M."/>
            <person name="Lesage-Meessen L."/>
            <person name="Balint B."/>
            <person name="Merenyi Z."/>
            <person name="de Eugenio L."/>
            <person name="Morin E."/>
            <person name="Martinez A.T."/>
            <person name="Baldrian P."/>
            <person name="Stursova M."/>
            <person name="Martinez M.J."/>
            <person name="Novotny C."/>
            <person name="Magnuson J.K."/>
            <person name="Spatafora J.W."/>
            <person name="Maurice S."/>
            <person name="Pangilinan J."/>
            <person name="Andreopoulos W."/>
            <person name="LaButti K."/>
            <person name="Hundley H."/>
            <person name="Na H."/>
            <person name="Kuo A."/>
            <person name="Barry K."/>
            <person name="Lipzen A."/>
            <person name="Henrissat B."/>
            <person name="Riley R."/>
            <person name="Ahrendt S."/>
            <person name="Nagy L.G."/>
            <person name="Grigoriev I.V."/>
            <person name="Martin F."/>
            <person name="Rosso M.N."/>
        </authorList>
    </citation>
    <scope>NUCLEOTIDE SEQUENCE</scope>
    <source>
        <strain evidence="1">CBS 384.51</strain>
    </source>
</reference>
<proteinExistence type="predicted"/>
<keyword evidence="2" id="KW-1185">Reference proteome</keyword>
<comment type="caution">
    <text evidence="1">The sequence shown here is derived from an EMBL/GenBank/DDBJ whole genome shotgun (WGS) entry which is preliminary data.</text>
</comment>
<organism evidence="1 2">
    <name type="scientific">Irpex rosettiformis</name>
    <dbReference type="NCBI Taxonomy" id="378272"/>
    <lineage>
        <taxon>Eukaryota</taxon>
        <taxon>Fungi</taxon>
        <taxon>Dikarya</taxon>
        <taxon>Basidiomycota</taxon>
        <taxon>Agaricomycotina</taxon>
        <taxon>Agaricomycetes</taxon>
        <taxon>Polyporales</taxon>
        <taxon>Irpicaceae</taxon>
        <taxon>Irpex</taxon>
    </lineage>
</organism>
<sequence>MFMRASFRSAARNVVQCFKRNLSGPSRDDYYLDPAPQTNVLFRDLVKLPGSAKLRLVRLMANKPSAKIAELVGLNQAPGNIKRTWEGVLTAPDVGAMLHVLKDSYSDIAVDALDAASSPMQPSLLPTLLLLHILFNCAKTLEHLIRTLAFVQDQLPTTPLPFRPILIILAVSKAAELRLVAPLRPFIESFLELDSVTAVHYRLLLRGLSLAPRSAETSNLAMKVVTSPGAKRYKLWNKDIYDALLRPSFLTLAIAEHVPKRNTGRVKPMLHSQALLRLYSHHGFRRRAFRYLRLLNSTHGTSPPMARGSRLSRAAAPSRWDYMYLAAFRHTATAYRYIRQMSAARSSSTPNRVRKSRGLSTRSGPCRSSRLKTRQVLRESTGMASMPRAPAPSHMTSSTNISEQSGLSSSDPLYIRWLSILQVAAKDPKLTAHALFLKFRRGGVRYMTLSAYEIVIRGLLRKQGFDPAVALWRELRDGGWSIGKTTLVIGVRALASANQGHEAFELLEEVNARYQARSSQDNTGARPQIEPKAVNIEAINQFMTALRRKGRPDAVFAFWDAMGVLYHLSPDVYTLNIMLGTARWARKYDQSLRGAFRSALAEFGLSRSRRAILDMVEGTAPEKIRKQVVSYIESTLDPDYPPRVTGQWGPEPASTAAVRIAVQVFLGNWPQLRAVRPPVRTTRRRPNDPATAPLLDLFHTLSESPYDDDHPTPLLHLLPEDAPPYPYPYIYPTDLTFRAFFDLLACELLHTEIPVALAWMRALEIRPSKTTLATALIHYTEVGMDAPLIERFKGGPLRSPYTMLMAWMRGWVGEENMPTRMEMSDEMARLAFYRHARYDNKHGFVVVNASGRHMKRELRWAHARVE</sequence>
<evidence type="ECO:0000313" key="1">
    <source>
        <dbReference type="EMBL" id="KAI0092290.1"/>
    </source>
</evidence>
<protein>
    <submittedName>
        <fullName evidence="1">Uncharacterized protein</fullName>
    </submittedName>
</protein>
<gene>
    <name evidence="1" type="ORF">BDY19DRAFT_1084865</name>
</gene>
<name>A0ACB8UF51_9APHY</name>
<dbReference type="EMBL" id="MU274904">
    <property type="protein sequence ID" value="KAI0092290.1"/>
    <property type="molecule type" value="Genomic_DNA"/>
</dbReference>
<accession>A0ACB8UF51</accession>